<evidence type="ECO:0000313" key="2">
    <source>
        <dbReference type="EMBL" id="MER7376221.1"/>
    </source>
</evidence>
<name>A0ABV1XXJ7_9ACTN</name>
<keyword evidence="3" id="KW-1185">Reference proteome</keyword>
<dbReference type="InterPro" id="IPR002397">
    <property type="entry name" value="Cyt_P450_B"/>
</dbReference>
<gene>
    <name evidence="2" type="ORF">ABT384_26680</name>
</gene>
<organism evidence="2 3">
    <name type="scientific">Streptomyces lanatus</name>
    <dbReference type="NCBI Taxonomy" id="66900"/>
    <lineage>
        <taxon>Bacteria</taxon>
        <taxon>Bacillati</taxon>
        <taxon>Actinomycetota</taxon>
        <taxon>Actinomycetes</taxon>
        <taxon>Kitasatosporales</taxon>
        <taxon>Streptomycetaceae</taxon>
        <taxon>Streptomyces</taxon>
    </lineage>
</organism>
<evidence type="ECO:0000256" key="1">
    <source>
        <dbReference type="ARBA" id="ARBA00010617"/>
    </source>
</evidence>
<dbReference type="RefSeq" id="WP_190073220.1">
    <property type="nucleotide sequence ID" value="NZ_BNBM01000013.1"/>
</dbReference>
<dbReference type="PRINTS" id="PR00359">
    <property type="entry name" value="BP450"/>
</dbReference>
<sequence length="397" mass="44576">MASPVDDWDVHPGHFWLRGKRPENLVSYDEEIKMWNIYGYPECAEALSNTKVFSSDMMRLEPIQVDYALVDGDFGHTDPPKHRKLRGLVDHAFKPALLGRLESEVHGIIHELLDQVDGKPSFDLMKEFAAPLPLIVIADLMGVPPSDRGILRGWMDKMLQGGEELKSPEEQLEEKEQLEKELELLWEMRDYWKDMAVERRKKPRGDLVSELLDAEIDGQRLTDSQIANICNRMMVNGHLTTAMLIGNTMLCLDAYPEEGAKVRADRSLLPSAIEESLRFLSPICGVGRATNADVEIGGTTIPKDQLLIVWTGSANRDERQFQDPHTFIADRTPNNHIGLGRGVHFCIGRQLARMEAKAAVEVLLDRFPGMRPDPAAPPTFLQVIDVDGVETLPVLTG</sequence>
<dbReference type="PANTHER" id="PTHR46696">
    <property type="entry name" value="P450, PUTATIVE (EUROFUNG)-RELATED"/>
    <property type="match status" value="1"/>
</dbReference>
<comment type="similarity">
    <text evidence="1">Belongs to the cytochrome P450 family.</text>
</comment>
<evidence type="ECO:0000313" key="3">
    <source>
        <dbReference type="Proteomes" id="UP001486207"/>
    </source>
</evidence>
<dbReference type="PANTHER" id="PTHR46696:SF6">
    <property type="entry name" value="P450, PUTATIVE (EUROFUNG)-RELATED"/>
    <property type="match status" value="1"/>
</dbReference>
<dbReference type="InterPro" id="IPR001128">
    <property type="entry name" value="Cyt_P450"/>
</dbReference>
<proteinExistence type="inferred from homology"/>
<dbReference type="EMBL" id="JBEPFB010000013">
    <property type="protein sequence ID" value="MER7376221.1"/>
    <property type="molecule type" value="Genomic_DNA"/>
</dbReference>
<protein>
    <submittedName>
        <fullName evidence="2">Cytochrome P450</fullName>
    </submittedName>
</protein>
<dbReference type="Pfam" id="PF00067">
    <property type="entry name" value="p450"/>
    <property type="match status" value="1"/>
</dbReference>
<reference evidence="2 3" key="1">
    <citation type="submission" date="2024-06" db="EMBL/GenBank/DDBJ databases">
        <title>The Natural Products Discovery Center: Release of the First 8490 Sequenced Strains for Exploring Actinobacteria Biosynthetic Diversity.</title>
        <authorList>
            <person name="Kalkreuter E."/>
            <person name="Kautsar S.A."/>
            <person name="Yang D."/>
            <person name="Bader C.D."/>
            <person name="Teijaro C.N."/>
            <person name="Fluegel L."/>
            <person name="Davis C.M."/>
            <person name="Simpson J.R."/>
            <person name="Lauterbach L."/>
            <person name="Steele A.D."/>
            <person name="Gui C."/>
            <person name="Meng S."/>
            <person name="Li G."/>
            <person name="Viehrig K."/>
            <person name="Ye F."/>
            <person name="Su P."/>
            <person name="Kiefer A.F."/>
            <person name="Nichols A."/>
            <person name="Cepeda A.J."/>
            <person name="Yan W."/>
            <person name="Fan B."/>
            <person name="Jiang Y."/>
            <person name="Adhikari A."/>
            <person name="Zheng C.-J."/>
            <person name="Schuster L."/>
            <person name="Cowan T.M."/>
            <person name="Smanski M.J."/>
            <person name="Chevrette M.G."/>
            <person name="De Carvalho L.P.S."/>
            <person name="Shen B."/>
        </authorList>
    </citation>
    <scope>NUCLEOTIDE SEQUENCE [LARGE SCALE GENOMIC DNA]</scope>
    <source>
        <strain evidence="2 3">NPDC000155</strain>
    </source>
</reference>
<dbReference type="Gene3D" id="1.10.630.10">
    <property type="entry name" value="Cytochrome P450"/>
    <property type="match status" value="1"/>
</dbReference>
<dbReference type="SUPFAM" id="SSF48264">
    <property type="entry name" value="Cytochrome P450"/>
    <property type="match status" value="1"/>
</dbReference>
<dbReference type="InterPro" id="IPR036396">
    <property type="entry name" value="Cyt_P450_sf"/>
</dbReference>
<accession>A0ABV1XXJ7</accession>
<comment type="caution">
    <text evidence="2">The sequence shown here is derived from an EMBL/GenBank/DDBJ whole genome shotgun (WGS) entry which is preliminary data.</text>
</comment>
<dbReference type="Proteomes" id="UP001486207">
    <property type="component" value="Unassembled WGS sequence"/>
</dbReference>
<dbReference type="CDD" id="cd11032">
    <property type="entry name" value="P450_EryK-like"/>
    <property type="match status" value="1"/>
</dbReference>